<evidence type="ECO:0000259" key="1">
    <source>
        <dbReference type="Pfam" id="PF22772"/>
    </source>
</evidence>
<protein>
    <submittedName>
        <fullName evidence="2">Glycosyltransferase involved in cell wall bisynthesis</fullName>
    </submittedName>
</protein>
<dbReference type="Pfam" id="PF22772">
    <property type="entry name" value="WsaF_C"/>
    <property type="match status" value="1"/>
</dbReference>
<dbReference type="STRING" id="428992.SAMN05216272_108196"/>
<sequence>MNLTHLYKSSIKALQFARQNGWINLITLINRKMASKNGLFGKVAILRQYDFVLPQPIGATIGSGDIEPNTINWFIPRVGKGSGGHLNIFRFIKNLEELGFNCRIVIVDDLLPVSAQIAKQDIHRWFFPLKAEVFVGTTDAIPPAHFSIATSWQTAYTVRAFQSTHIRCYFVQDFEPWFYPAGSDSLLAEATYSFGFQGFTAGSWLASKLSTEYGMHTCGLGFSFDKELYKPVNRAANKDRRIFFYARPPTARRAFELGLLVLREVCQQIPDAKVVLAGWDVSNYEIPFPCEQLGLVAIDALPQVYASCDVALVLSCTNLSLLPLELMASGVPVVSNDAPHTRWLLDESNSALAPATVEGLAGKIVEVLNDQDYAEELRQNGLAFATSTSWESEAKKMAGRLRALATTAY</sequence>
<evidence type="ECO:0000313" key="3">
    <source>
        <dbReference type="Proteomes" id="UP000199636"/>
    </source>
</evidence>
<gene>
    <name evidence="2" type="ORF">SAMN05216272_108196</name>
</gene>
<dbReference type="Gene3D" id="3.40.50.2000">
    <property type="entry name" value="Glycogen Phosphorylase B"/>
    <property type="match status" value="1"/>
</dbReference>
<dbReference type="RefSeq" id="WP_090265192.1">
    <property type="nucleotide sequence ID" value="NZ_FNDS01000008.1"/>
</dbReference>
<dbReference type="EMBL" id="FNDS01000008">
    <property type="protein sequence ID" value="SDI37381.1"/>
    <property type="molecule type" value="Genomic_DNA"/>
</dbReference>
<dbReference type="Proteomes" id="UP000199636">
    <property type="component" value="Unassembled WGS sequence"/>
</dbReference>
<evidence type="ECO:0000313" key="2">
    <source>
        <dbReference type="EMBL" id="SDI37381.1"/>
    </source>
</evidence>
<dbReference type="PANTHER" id="PTHR45947:SF3">
    <property type="entry name" value="SULFOQUINOVOSYL TRANSFERASE SQD2"/>
    <property type="match status" value="1"/>
</dbReference>
<keyword evidence="3" id="KW-1185">Reference proteome</keyword>
<accession>A0A1G8K1R2</accession>
<dbReference type="AlphaFoldDB" id="A0A1G8K1R2"/>
<dbReference type="InterPro" id="IPR055050">
    <property type="entry name" value="WsaF_C"/>
</dbReference>
<reference evidence="3" key="1">
    <citation type="submission" date="2016-10" db="EMBL/GenBank/DDBJ databases">
        <authorList>
            <person name="Varghese N."/>
            <person name="Submissions S."/>
        </authorList>
    </citation>
    <scope>NUCLEOTIDE SEQUENCE [LARGE SCALE GENOMIC DNA]</scope>
    <source>
        <strain evidence="3">CCM 7469</strain>
    </source>
</reference>
<dbReference type="InterPro" id="IPR050194">
    <property type="entry name" value="Glycosyltransferase_grp1"/>
</dbReference>
<name>A0A1G8K1R2_9PSED</name>
<dbReference type="Gene3D" id="3.40.50.11090">
    <property type="match status" value="1"/>
</dbReference>
<dbReference type="GO" id="GO:0016757">
    <property type="term" value="F:glycosyltransferase activity"/>
    <property type="evidence" value="ECO:0007669"/>
    <property type="project" value="TreeGrafter"/>
</dbReference>
<dbReference type="SUPFAM" id="SSF53756">
    <property type="entry name" value="UDP-Glycosyltransferase/glycogen phosphorylase"/>
    <property type="match status" value="1"/>
</dbReference>
<proteinExistence type="predicted"/>
<dbReference type="CDD" id="cd03801">
    <property type="entry name" value="GT4_PimA-like"/>
    <property type="match status" value="1"/>
</dbReference>
<organism evidence="2 3">
    <name type="scientific">Pseudomonas panipatensis</name>
    <dbReference type="NCBI Taxonomy" id="428992"/>
    <lineage>
        <taxon>Bacteria</taxon>
        <taxon>Pseudomonadati</taxon>
        <taxon>Pseudomonadota</taxon>
        <taxon>Gammaproteobacteria</taxon>
        <taxon>Pseudomonadales</taxon>
        <taxon>Pseudomonadaceae</taxon>
        <taxon>Pseudomonas</taxon>
    </lineage>
</organism>
<dbReference type="OrthoDB" id="9801954at2"/>
<dbReference type="PANTHER" id="PTHR45947">
    <property type="entry name" value="SULFOQUINOVOSYL TRANSFERASE SQD2"/>
    <property type="match status" value="1"/>
</dbReference>
<feature type="domain" description="WsaF C-terminal" evidence="1">
    <location>
        <begin position="240"/>
        <end position="361"/>
    </location>
</feature>
<keyword evidence="2" id="KW-0808">Transferase</keyword>